<sequence length="255" mass="26421">MSVKRQARYGGGTSVAVALKGVRVATGVRESSAPAAAPLAAERVRCAGELRVGAGMGEISVAPGRGLAARDGGSKGVRARMESSTMRHGGRTCGSSIGKPPQMGREKRARLGGARRAGRWEQLSVCLLCGVVPWLGANVGRCVRGSERGSAGTVRAPAGTVAGEGPAQDGQQEERARGEGERGEARSHGRVIVLPVLPVVAPPRLVRMDSVVCPDEGVVCLLWPRFLCAMEAVAAKLTVYWLGASTAASCELDPF</sequence>
<feature type="region of interest" description="Disordered" evidence="1">
    <location>
        <begin position="147"/>
        <end position="186"/>
    </location>
</feature>
<reference evidence="2" key="1">
    <citation type="journal article" date="2016" name="Mol. Biol. Evol.">
        <title>Comparative Genomics of Early-Diverging Mushroom-Forming Fungi Provides Insights into the Origins of Lignocellulose Decay Capabilities.</title>
        <authorList>
            <person name="Nagy L.G."/>
            <person name="Riley R."/>
            <person name="Tritt A."/>
            <person name="Adam C."/>
            <person name="Daum C."/>
            <person name="Floudas D."/>
            <person name="Sun H."/>
            <person name="Yadav J.S."/>
            <person name="Pangilinan J."/>
            <person name="Larsson K.H."/>
            <person name="Matsuura K."/>
            <person name="Barry K."/>
            <person name="Labutti K."/>
            <person name="Kuo R."/>
            <person name="Ohm R.A."/>
            <person name="Bhattacharya S.S."/>
            <person name="Shirouzu T."/>
            <person name="Yoshinaga Y."/>
            <person name="Martin F.M."/>
            <person name="Grigoriev I.V."/>
            <person name="Hibbett D.S."/>
        </authorList>
    </citation>
    <scope>NUCLEOTIDE SEQUENCE [LARGE SCALE GENOMIC DNA]</scope>
    <source>
        <strain evidence="2">CBS 109695</strain>
    </source>
</reference>
<evidence type="ECO:0000313" key="2">
    <source>
        <dbReference type="EMBL" id="KZP14660.1"/>
    </source>
</evidence>
<feature type="region of interest" description="Disordered" evidence="1">
    <location>
        <begin position="67"/>
        <end position="109"/>
    </location>
</feature>
<proteinExistence type="predicted"/>
<evidence type="ECO:0000256" key="1">
    <source>
        <dbReference type="SAM" id="MobiDB-lite"/>
    </source>
</evidence>
<name>A0A166DFU4_9AGAM</name>
<feature type="compositionally biased region" description="Basic and acidic residues" evidence="1">
    <location>
        <begin position="172"/>
        <end position="186"/>
    </location>
</feature>
<dbReference type="EMBL" id="KV417614">
    <property type="protein sequence ID" value="KZP14660.1"/>
    <property type="molecule type" value="Genomic_DNA"/>
</dbReference>
<protein>
    <submittedName>
        <fullName evidence="2">Uncharacterized protein</fullName>
    </submittedName>
</protein>
<accession>A0A166DFU4</accession>
<dbReference type="AlphaFoldDB" id="A0A166DFU4"/>
<gene>
    <name evidence="2" type="ORF">FIBSPDRAFT_896405</name>
</gene>
<organism evidence="2">
    <name type="scientific">Athelia psychrophila</name>
    <dbReference type="NCBI Taxonomy" id="1759441"/>
    <lineage>
        <taxon>Eukaryota</taxon>
        <taxon>Fungi</taxon>
        <taxon>Dikarya</taxon>
        <taxon>Basidiomycota</taxon>
        <taxon>Agaricomycotina</taxon>
        <taxon>Agaricomycetes</taxon>
        <taxon>Agaricomycetidae</taxon>
        <taxon>Atheliales</taxon>
        <taxon>Atheliaceae</taxon>
        <taxon>Athelia</taxon>
    </lineage>
</organism>